<feature type="region of interest" description="Disordered" evidence="4">
    <location>
        <begin position="1"/>
        <end position="23"/>
    </location>
</feature>
<dbReference type="Pfam" id="PF00106">
    <property type="entry name" value="adh_short"/>
    <property type="match status" value="1"/>
</dbReference>
<dbReference type="NCBIfam" id="NF004845">
    <property type="entry name" value="PRK06196.1"/>
    <property type="match status" value="1"/>
</dbReference>
<comment type="similarity">
    <text evidence="1">Belongs to the short-chain dehydrogenases/reductases (SDR) family.</text>
</comment>
<keyword evidence="2" id="KW-0560">Oxidoreductase</keyword>
<dbReference type="InterPro" id="IPR036291">
    <property type="entry name" value="NAD(P)-bd_dom_sf"/>
</dbReference>
<dbReference type="PANTHER" id="PTHR24320">
    <property type="entry name" value="RETINOL DEHYDROGENASE"/>
    <property type="match status" value="1"/>
</dbReference>
<dbReference type="FunFam" id="3.40.50.720:FF:000594">
    <property type="entry name" value="Short-chain oxidoreductase"/>
    <property type="match status" value="1"/>
</dbReference>
<evidence type="ECO:0000256" key="4">
    <source>
        <dbReference type="SAM" id="MobiDB-lite"/>
    </source>
</evidence>
<dbReference type="PANTHER" id="PTHR24320:SF148">
    <property type="entry name" value="NAD(P)-BINDING ROSSMANN-FOLD SUPERFAMILY PROTEIN"/>
    <property type="match status" value="1"/>
</dbReference>
<dbReference type="InterPro" id="IPR002347">
    <property type="entry name" value="SDR_fam"/>
</dbReference>
<proteinExistence type="inferred from homology"/>
<gene>
    <name evidence="5" type="ORF">GCM10011396_11860</name>
</gene>
<organism evidence="5 6">
    <name type="scientific">Undibacterium terreum</name>
    <dbReference type="NCBI Taxonomy" id="1224302"/>
    <lineage>
        <taxon>Bacteria</taxon>
        <taxon>Pseudomonadati</taxon>
        <taxon>Pseudomonadota</taxon>
        <taxon>Betaproteobacteria</taxon>
        <taxon>Burkholderiales</taxon>
        <taxon>Oxalobacteraceae</taxon>
        <taxon>Undibacterium</taxon>
    </lineage>
</organism>
<evidence type="ECO:0000256" key="2">
    <source>
        <dbReference type="ARBA" id="ARBA00023002"/>
    </source>
</evidence>
<sequence length="334" mass="35788">MNTAQNSTQNSQQSQINSGFGKHTSAQQALGGVDLSGKIAIVTGGHSGLGLETTRALAEAGAHVIVASRSPDKARAALAGIPRVEQGVLDLLDPTSITRFAQNFVASGRPLHILVNNAGIMALPLQHDSRGYELHFAANHLGHFQLTAGLLPALRSAGNAGGARVVSVSSRGHHFSGVSLEDTHFQHREYDKWKAYGQSKTANILFALELDKRGARHGIRAFSLHPGRILDTDLKRYLSDEDLRTMGVLDEEGQLINAERYKTPNQGAATSVWCAANPQLQGLGGVYCEDADIAHAVAADSKEDFGVKPWAIDPGFAERLWSISEQQTGITFTL</sequence>
<dbReference type="RefSeq" id="WP_188565007.1">
    <property type="nucleotide sequence ID" value="NZ_BMED01000001.1"/>
</dbReference>
<name>A0A916UAL2_9BURK</name>
<dbReference type="Proteomes" id="UP000637423">
    <property type="component" value="Unassembled WGS sequence"/>
</dbReference>
<dbReference type="Gene3D" id="3.40.50.720">
    <property type="entry name" value="NAD(P)-binding Rossmann-like Domain"/>
    <property type="match status" value="1"/>
</dbReference>
<comment type="caution">
    <text evidence="5">The sequence shown here is derived from an EMBL/GenBank/DDBJ whole genome shotgun (WGS) entry which is preliminary data.</text>
</comment>
<protein>
    <recommendedName>
        <fullName evidence="3">Probable oxidoreductase</fullName>
    </recommendedName>
</protein>
<dbReference type="PRINTS" id="PR00081">
    <property type="entry name" value="GDHRDH"/>
</dbReference>
<accession>A0A916UAL2</accession>
<dbReference type="EMBL" id="BMED01000001">
    <property type="protein sequence ID" value="GGC66420.1"/>
    <property type="molecule type" value="Genomic_DNA"/>
</dbReference>
<evidence type="ECO:0000313" key="5">
    <source>
        <dbReference type="EMBL" id="GGC66420.1"/>
    </source>
</evidence>
<keyword evidence="6" id="KW-1185">Reference proteome</keyword>
<evidence type="ECO:0000256" key="1">
    <source>
        <dbReference type="ARBA" id="ARBA00006484"/>
    </source>
</evidence>
<evidence type="ECO:0000256" key="3">
    <source>
        <dbReference type="ARBA" id="ARBA00071493"/>
    </source>
</evidence>
<dbReference type="AlphaFoldDB" id="A0A916UAL2"/>
<dbReference type="GO" id="GO:0016491">
    <property type="term" value="F:oxidoreductase activity"/>
    <property type="evidence" value="ECO:0007669"/>
    <property type="project" value="UniProtKB-KW"/>
</dbReference>
<feature type="compositionally biased region" description="Low complexity" evidence="4">
    <location>
        <begin position="1"/>
        <end position="18"/>
    </location>
</feature>
<evidence type="ECO:0000313" key="6">
    <source>
        <dbReference type="Proteomes" id="UP000637423"/>
    </source>
</evidence>
<reference evidence="5" key="2">
    <citation type="submission" date="2020-09" db="EMBL/GenBank/DDBJ databases">
        <authorList>
            <person name="Sun Q."/>
            <person name="Zhou Y."/>
        </authorList>
    </citation>
    <scope>NUCLEOTIDE SEQUENCE</scope>
    <source>
        <strain evidence="5">CGMCC 1.10998</strain>
    </source>
</reference>
<dbReference type="SUPFAM" id="SSF51735">
    <property type="entry name" value="NAD(P)-binding Rossmann-fold domains"/>
    <property type="match status" value="1"/>
</dbReference>
<reference evidence="5" key="1">
    <citation type="journal article" date="2014" name="Int. J. Syst. Evol. Microbiol.">
        <title>Complete genome sequence of Corynebacterium casei LMG S-19264T (=DSM 44701T), isolated from a smear-ripened cheese.</title>
        <authorList>
            <consortium name="US DOE Joint Genome Institute (JGI-PGF)"/>
            <person name="Walter F."/>
            <person name="Albersmeier A."/>
            <person name="Kalinowski J."/>
            <person name="Ruckert C."/>
        </authorList>
    </citation>
    <scope>NUCLEOTIDE SEQUENCE</scope>
    <source>
        <strain evidence="5">CGMCC 1.10998</strain>
    </source>
</reference>